<sequence length="305" mass="34526">MALPCTSMSLVRCREHLLSLQLRCRGLRQRIVQADPETTIACWCTPSDLEDPQKPALLLIHGFGGSSTWQWGKQIKSLRKHFRLFLPDLVFFGKSFTVSQHRSEIFQAEMIASAMEAMGIKSYNVLGISYGGFVAFRLAHIFQERVEKVVIVSSGICMSPRDMEELLARGNVKKVPELFVPETHAAVKDLLRLSFVKPPPLLCSFIIDDVIQNMYGTHRKELKELLEALQKREDEEALPTLPQKVLIIWGDQDGVFPLNLAHQLKKHLGENANLAVIEHASHAVHLEKPVEFTEIVLKFFLHDGV</sequence>
<dbReference type="PRINTS" id="PR00111">
    <property type="entry name" value="ABHYDROLASE"/>
</dbReference>
<reference evidence="2" key="1">
    <citation type="submission" date="2021-08" db="EMBL/GenBank/DDBJ databases">
        <title>WGS assembly of Ceratopteris richardii.</title>
        <authorList>
            <person name="Marchant D.B."/>
            <person name="Chen G."/>
            <person name="Jenkins J."/>
            <person name="Shu S."/>
            <person name="Leebens-Mack J."/>
            <person name="Grimwood J."/>
            <person name="Schmutz J."/>
            <person name="Soltis P."/>
            <person name="Soltis D."/>
            <person name="Chen Z.-H."/>
        </authorList>
    </citation>
    <scope>NUCLEOTIDE SEQUENCE</scope>
    <source>
        <strain evidence="2">Whitten #5841</strain>
        <tissue evidence="2">Leaf</tissue>
    </source>
</reference>
<comment type="caution">
    <text evidence="2">The sequence shown here is derived from an EMBL/GenBank/DDBJ whole genome shotgun (WGS) entry which is preliminary data.</text>
</comment>
<dbReference type="OMA" id="CEAYLRT"/>
<gene>
    <name evidence="2" type="ORF">KP509_05G032900</name>
</gene>
<feature type="domain" description="AB hydrolase-1" evidence="1">
    <location>
        <begin position="55"/>
        <end position="178"/>
    </location>
</feature>
<dbReference type="Pfam" id="PF00561">
    <property type="entry name" value="Abhydrolase_1"/>
    <property type="match status" value="1"/>
</dbReference>
<dbReference type="InterPro" id="IPR052370">
    <property type="entry name" value="Meta-cleavage_hydrolase"/>
</dbReference>
<dbReference type="Proteomes" id="UP000825935">
    <property type="component" value="Chromosome 5"/>
</dbReference>
<dbReference type="AlphaFoldDB" id="A0A8T2USY7"/>
<dbReference type="SUPFAM" id="SSF53474">
    <property type="entry name" value="alpha/beta-Hydrolases"/>
    <property type="match status" value="1"/>
</dbReference>
<dbReference type="InterPro" id="IPR029058">
    <property type="entry name" value="AB_hydrolase_fold"/>
</dbReference>
<dbReference type="PANTHER" id="PTHR43139">
    <property type="entry name" value="SI:DKEY-122A22.2"/>
    <property type="match status" value="1"/>
</dbReference>
<evidence type="ECO:0000259" key="1">
    <source>
        <dbReference type="Pfam" id="PF00561"/>
    </source>
</evidence>
<dbReference type="EMBL" id="CM035410">
    <property type="protein sequence ID" value="KAH7436725.1"/>
    <property type="molecule type" value="Genomic_DNA"/>
</dbReference>
<organism evidence="2 3">
    <name type="scientific">Ceratopteris richardii</name>
    <name type="common">Triangle waterfern</name>
    <dbReference type="NCBI Taxonomy" id="49495"/>
    <lineage>
        <taxon>Eukaryota</taxon>
        <taxon>Viridiplantae</taxon>
        <taxon>Streptophyta</taxon>
        <taxon>Embryophyta</taxon>
        <taxon>Tracheophyta</taxon>
        <taxon>Polypodiopsida</taxon>
        <taxon>Polypodiidae</taxon>
        <taxon>Polypodiales</taxon>
        <taxon>Pteridineae</taxon>
        <taxon>Pteridaceae</taxon>
        <taxon>Parkerioideae</taxon>
        <taxon>Ceratopteris</taxon>
    </lineage>
</organism>
<protein>
    <recommendedName>
        <fullName evidence="1">AB hydrolase-1 domain-containing protein</fullName>
    </recommendedName>
</protein>
<dbReference type="OrthoDB" id="6431331at2759"/>
<name>A0A8T2USY7_CERRI</name>
<dbReference type="PANTHER" id="PTHR43139:SF52">
    <property type="entry name" value="SI:DKEY-122A22.2"/>
    <property type="match status" value="1"/>
</dbReference>
<dbReference type="Gene3D" id="3.40.50.1820">
    <property type="entry name" value="alpha/beta hydrolase"/>
    <property type="match status" value="1"/>
</dbReference>
<accession>A0A8T2USY7</accession>
<keyword evidence="3" id="KW-1185">Reference proteome</keyword>
<evidence type="ECO:0000313" key="2">
    <source>
        <dbReference type="EMBL" id="KAH7436725.1"/>
    </source>
</evidence>
<evidence type="ECO:0000313" key="3">
    <source>
        <dbReference type="Proteomes" id="UP000825935"/>
    </source>
</evidence>
<dbReference type="InterPro" id="IPR000073">
    <property type="entry name" value="AB_hydrolase_1"/>
</dbReference>
<proteinExistence type="predicted"/>